<organism evidence="1 2">
    <name type="scientific">Acidimicrobiia bacterium BACL6 MAG-120924-bin43</name>
    <dbReference type="NCBI Taxonomy" id="1655583"/>
    <lineage>
        <taxon>Bacteria</taxon>
        <taxon>Bacillati</taxon>
        <taxon>Actinomycetota</taxon>
        <taxon>Acidimicrobiia</taxon>
        <taxon>acIV cluster</taxon>
    </lineage>
</organism>
<dbReference type="SUPFAM" id="SSF52266">
    <property type="entry name" value="SGNH hydrolase"/>
    <property type="match status" value="1"/>
</dbReference>
<evidence type="ECO:0000313" key="1">
    <source>
        <dbReference type="EMBL" id="KRO47862.1"/>
    </source>
</evidence>
<evidence type="ECO:0008006" key="3">
    <source>
        <dbReference type="Google" id="ProtNLM"/>
    </source>
</evidence>
<name>A0A0R2QCD8_9ACTN</name>
<proteinExistence type="predicted"/>
<dbReference type="InterPro" id="IPR036514">
    <property type="entry name" value="SGNH_hydro_sf"/>
</dbReference>
<dbReference type="Proteomes" id="UP000051017">
    <property type="component" value="Unassembled WGS sequence"/>
</dbReference>
<sequence>MGNMFGAIGLVLGLLVAPSVDATQVVRPSKKEALLVGDSVMSILSHTNAALTLLEREHPFLLRSVPCQRLIFKGCKPFAKDSSLKMLQMNKGKFSNVVVVGTGYNDLDDANFARAVREITGEAKLQGVQVLWLTYRQAGNVRMKSLSYNRQLLMLAKKIDNLYILRWCDLSNGHPEWFAADSVHMNATGGLALAKAISTAIGQLPTT</sequence>
<dbReference type="EMBL" id="LIBJ01000126">
    <property type="protein sequence ID" value="KRO47862.1"/>
    <property type="molecule type" value="Genomic_DNA"/>
</dbReference>
<dbReference type="AlphaFoldDB" id="A0A0R2QCD8"/>
<reference evidence="1 2" key="1">
    <citation type="submission" date="2015-10" db="EMBL/GenBank/DDBJ databases">
        <title>Metagenome-Assembled Genomes uncover a global brackish microbiome.</title>
        <authorList>
            <person name="Hugerth L.W."/>
            <person name="Larsson J."/>
            <person name="Alneberg J."/>
            <person name="Lindh M.V."/>
            <person name="Legrand C."/>
            <person name="Pinhassi J."/>
            <person name="Andersson A.F."/>
        </authorList>
    </citation>
    <scope>NUCLEOTIDE SEQUENCE [LARGE SCALE GENOMIC DNA]</scope>
    <source>
        <strain evidence="1">BACL6 MAG-120924-bin43</strain>
    </source>
</reference>
<protein>
    <recommendedName>
        <fullName evidence="3">SGNH hydrolase-type esterase domain-containing protein</fullName>
    </recommendedName>
</protein>
<evidence type="ECO:0000313" key="2">
    <source>
        <dbReference type="Proteomes" id="UP000051017"/>
    </source>
</evidence>
<dbReference type="Gene3D" id="3.40.50.1110">
    <property type="entry name" value="SGNH hydrolase"/>
    <property type="match status" value="1"/>
</dbReference>
<accession>A0A0R2QCD8</accession>
<gene>
    <name evidence="1" type="ORF">ABR75_07915</name>
</gene>
<comment type="caution">
    <text evidence="1">The sequence shown here is derived from an EMBL/GenBank/DDBJ whole genome shotgun (WGS) entry which is preliminary data.</text>
</comment>